<accession>A0A9N9FW96</accession>
<feature type="non-terminal residue" evidence="1">
    <location>
        <position position="46"/>
    </location>
</feature>
<proteinExistence type="predicted"/>
<organism evidence="1 2">
    <name type="scientific">Dentiscutata erythropus</name>
    <dbReference type="NCBI Taxonomy" id="1348616"/>
    <lineage>
        <taxon>Eukaryota</taxon>
        <taxon>Fungi</taxon>
        <taxon>Fungi incertae sedis</taxon>
        <taxon>Mucoromycota</taxon>
        <taxon>Glomeromycotina</taxon>
        <taxon>Glomeromycetes</taxon>
        <taxon>Diversisporales</taxon>
        <taxon>Gigasporaceae</taxon>
        <taxon>Dentiscutata</taxon>
    </lineage>
</organism>
<protein>
    <submittedName>
        <fullName evidence="1">24601_t:CDS:1</fullName>
    </submittedName>
</protein>
<dbReference type="EMBL" id="CAJVPY010002632">
    <property type="protein sequence ID" value="CAG8567070.1"/>
    <property type="molecule type" value="Genomic_DNA"/>
</dbReference>
<gene>
    <name evidence="1" type="ORF">DERYTH_LOCUS6020</name>
</gene>
<reference evidence="1" key="1">
    <citation type="submission" date="2021-06" db="EMBL/GenBank/DDBJ databases">
        <authorList>
            <person name="Kallberg Y."/>
            <person name="Tangrot J."/>
            <person name="Rosling A."/>
        </authorList>
    </citation>
    <scope>NUCLEOTIDE SEQUENCE</scope>
    <source>
        <strain evidence="1">MA453B</strain>
    </source>
</reference>
<sequence>MYKGYENIVGSIFMERKRKRHDIHEYTNKKINLSLSYRITRSLSTS</sequence>
<keyword evidence="2" id="KW-1185">Reference proteome</keyword>
<name>A0A9N9FW96_9GLOM</name>
<dbReference type="Proteomes" id="UP000789405">
    <property type="component" value="Unassembled WGS sequence"/>
</dbReference>
<dbReference type="AlphaFoldDB" id="A0A9N9FW96"/>
<evidence type="ECO:0000313" key="2">
    <source>
        <dbReference type="Proteomes" id="UP000789405"/>
    </source>
</evidence>
<evidence type="ECO:0000313" key="1">
    <source>
        <dbReference type="EMBL" id="CAG8567070.1"/>
    </source>
</evidence>
<comment type="caution">
    <text evidence="1">The sequence shown here is derived from an EMBL/GenBank/DDBJ whole genome shotgun (WGS) entry which is preliminary data.</text>
</comment>